<dbReference type="EMBL" id="FNCF01000001">
    <property type="protein sequence ID" value="SDF54441.1"/>
    <property type="molecule type" value="Genomic_DNA"/>
</dbReference>
<dbReference type="InterPro" id="IPR027417">
    <property type="entry name" value="P-loop_NTPase"/>
</dbReference>
<feature type="domain" description="Phosphoribulokinase/uridine kinase" evidence="1">
    <location>
        <begin position="39"/>
        <end position="221"/>
    </location>
</feature>
<dbReference type="SUPFAM" id="SSF52540">
    <property type="entry name" value="P-loop containing nucleoside triphosphate hydrolases"/>
    <property type="match status" value="1"/>
</dbReference>
<reference evidence="3" key="1">
    <citation type="submission" date="2016-10" db="EMBL/GenBank/DDBJ databases">
        <authorList>
            <person name="Varghese N."/>
            <person name="Submissions S."/>
        </authorList>
    </citation>
    <scope>NUCLEOTIDE SEQUENCE [LARGE SCALE GENOMIC DNA]</scope>
    <source>
        <strain evidence="3">DSM 44526</strain>
    </source>
</reference>
<dbReference type="InterPro" id="IPR006083">
    <property type="entry name" value="PRK/URK"/>
</dbReference>
<dbReference type="PANTHER" id="PTHR10285">
    <property type="entry name" value="URIDINE KINASE"/>
    <property type="match status" value="1"/>
</dbReference>
<evidence type="ECO:0000259" key="1">
    <source>
        <dbReference type="Pfam" id="PF00485"/>
    </source>
</evidence>
<dbReference type="Proteomes" id="UP000198863">
    <property type="component" value="Unassembled WGS sequence"/>
</dbReference>
<dbReference type="Pfam" id="PF00485">
    <property type="entry name" value="PRK"/>
    <property type="match status" value="1"/>
</dbReference>
<dbReference type="AlphaFoldDB" id="A0A1G7LYF9"/>
<dbReference type="Gene3D" id="3.40.50.300">
    <property type="entry name" value="P-loop containing nucleotide triphosphate hydrolases"/>
    <property type="match status" value="1"/>
</dbReference>
<name>A0A1G7LYF9_9ACTN</name>
<dbReference type="NCBIfam" id="NF006743">
    <property type="entry name" value="PRK09270.1-2"/>
    <property type="match status" value="1"/>
</dbReference>
<sequence length="223" mass="23823">MRGLIGAGYDNPGMDLPGAPEFLVERVRALAADRPRVLVGLAGPPGVGKSTLAAALVPALTAAGLPATGVPMDGYHLADVALDALGRRDRKGAPDTFDADGYRALLHRLRSETDRTVWAPAFERVLEQPLAGAVPVPPGTRVVVTEGNYLLLPDDPWPEVRAALDEVWSLRLDEQVRTARLVARHVQFGKDPAAAQAWVTAVDEPNARRVVAAQDRADLVVEL</sequence>
<evidence type="ECO:0000313" key="3">
    <source>
        <dbReference type="Proteomes" id="UP000198863"/>
    </source>
</evidence>
<keyword evidence="2" id="KW-0808">Transferase</keyword>
<accession>A0A1G7LYF9</accession>
<proteinExistence type="predicted"/>
<keyword evidence="3" id="KW-1185">Reference proteome</keyword>
<gene>
    <name evidence="2" type="ORF">SAMN05660324_0435</name>
</gene>
<organism evidence="2 3">
    <name type="scientific">Klenkia brasiliensis</name>
    <dbReference type="NCBI Taxonomy" id="333142"/>
    <lineage>
        <taxon>Bacteria</taxon>
        <taxon>Bacillati</taxon>
        <taxon>Actinomycetota</taxon>
        <taxon>Actinomycetes</taxon>
        <taxon>Geodermatophilales</taxon>
        <taxon>Geodermatophilaceae</taxon>
        <taxon>Klenkia</taxon>
    </lineage>
</organism>
<dbReference type="GO" id="GO:0016301">
    <property type="term" value="F:kinase activity"/>
    <property type="evidence" value="ECO:0007669"/>
    <property type="project" value="UniProtKB-KW"/>
</dbReference>
<protein>
    <submittedName>
        <fullName evidence="2">Panthothenate kinase</fullName>
    </submittedName>
</protein>
<dbReference type="GO" id="GO:0005524">
    <property type="term" value="F:ATP binding"/>
    <property type="evidence" value="ECO:0007669"/>
    <property type="project" value="InterPro"/>
</dbReference>
<keyword evidence="2" id="KW-0418">Kinase</keyword>
<evidence type="ECO:0000313" key="2">
    <source>
        <dbReference type="EMBL" id="SDF54441.1"/>
    </source>
</evidence>